<comment type="catalytic activity">
    <reaction evidence="8">
        <text>L-tyrosyl-[protein] + ATP = O-phospho-L-tyrosyl-[protein] + ADP + H(+)</text>
        <dbReference type="Rhea" id="RHEA:10596"/>
        <dbReference type="Rhea" id="RHEA-COMP:10136"/>
        <dbReference type="Rhea" id="RHEA-COMP:20101"/>
        <dbReference type="ChEBI" id="CHEBI:15378"/>
        <dbReference type="ChEBI" id="CHEBI:30616"/>
        <dbReference type="ChEBI" id="CHEBI:46858"/>
        <dbReference type="ChEBI" id="CHEBI:61978"/>
        <dbReference type="ChEBI" id="CHEBI:456216"/>
        <dbReference type="EC" id="2.7.10.2"/>
    </reaction>
</comment>
<dbReference type="InterPro" id="IPR027417">
    <property type="entry name" value="P-loop_NTPase"/>
</dbReference>
<dbReference type="PANTHER" id="PTHR32309:SF13">
    <property type="entry name" value="FERRIC ENTEROBACTIN TRANSPORT PROTEIN FEPE"/>
    <property type="match status" value="1"/>
</dbReference>
<dbReference type="InterPro" id="IPR005702">
    <property type="entry name" value="Wzc-like_C"/>
</dbReference>
<dbReference type="NCBIfam" id="TIGR01007">
    <property type="entry name" value="eps_fam"/>
    <property type="match status" value="1"/>
</dbReference>
<evidence type="ECO:0000256" key="2">
    <source>
        <dbReference type="ARBA" id="ARBA00011903"/>
    </source>
</evidence>
<keyword evidence="3" id="KW-0808">Transferase</keyword>
<evidence type="ECO:0000256" key="9">
    <source>
        <dbReference type="SAM" id="Phobius"/>
    </source>
</evidence>
<feature type="domain" description="AAA" evidence="10">
    <location>
        <begin position="582"/>
        <end position="711"/>
    </location>
</feature>
<evidence type="ECO:0000256" key="8">
    <source>
        <dbReference type="ARBA" id="ARBA00051245"/>
    </source>
</evidence>
<evidence type="ECO:0000256" key="6">
    <source>
        <dbReference type="ARBA" id="ARBA00022840"/>
    </source>
</evidence>
<feature type="transmembrane region" description="Helical" evidence="9">
    <location>
        <begin position="491"/>
        <end position="515"/>
    </location>
</feature>
<sequence length="798" mass="89324">MEELEEFSEKEESNFDLKAEIYKYLTHWKWIVLGCLVGLILAWLYNRYTIPNYPTEASMMILSDAENGVVGALPSGGASLLAIGNNSLDNQIETLRSKRLVENVVDTLDLNISYFVEGNVIAVEAYKNTPITIKFLSSPEEVHSNYLNLNVIPESPSTYRLMDESRGYSRVHNFGDPVNLGGLDFIISLTGDSSRSTNTVNVRVVPLREAANDYIARMAITPKGKAQDILSLSITGEVPEKSQDFLNTLMFHFNADGVADKRQVAENTADFIQERLILISEELDSVEGGIADFKRENRIMDVGSSAGQYMSKSSMAEQQIFELETQLMILESVEDALTSSEPYNLLPANMGIEEGSISGLISSYNTLVLERNAYLKTGTTKNPVVETLTDQLDSLRENLLDNISSTRRSINIQLRELNQLDRQAEGQFSTFPGLEKGIRSIERQQQIKEQLYLFLLQRREESAISFAATSPVAKVIDPAFTYNQPVDPKPWVVLAGGGVIGLLIPLLVIFSINFLDTKVHHKGDLQTLTKNIPFLGEIPRVAGEDSEVIQVNDRSPLAESFRILRTNLAYLVQSRNREKAEVIFVTSTIKGEGKTFISFNLARTLASTGKRVLLIGADVRNPKLHKFSDQPLETKGLSDYLYDHEIQSENIINPSLQDNIPVDMIFSGAIPPNPAELLMNDRMKVLLKDLEKNYEFIIVDTAPTMIVTDTLLISPLADTTIYVTRAGYTEKKLLDFPKDLKQQGKLKGLAIVLNDVDYSKFSYGAKYGYSYGYGYGYGVDEEKGLTAFFRKRFRKKQV</sequence>
<keyword evidence="9" id="KW-0472">Membrane</keyword>
<keyword evidence="5" id="KW-0418">Kinase</keyword>
<feature type="transmembrane region" description="Helical" evidence="9">
    <location>
        <begin position="28"/>
        <end position="45"/>
    </location>
</feature>
<dbReference type="InterPro" id="IPR025669">
    <property type="entry name" value="AAA_dom"/>
</dbReference>
<organism evidence="12 13">
    <name type="scientific">Salinimicrobium flavum</name>
    <dbReference type="NCBI Taxonomy" id="1737065"/>
    <lineage>
        <taxon>Bacteria</taxon>
        <taxon>Pseudomonadati</taxon>
        <taxon>Bacteroidota</taxon>
        <taxon>Flavobacteriia</taxon>
        <taxon>Flavobacteriales</taxon>
        <taxon>Flavobacteriaceae</taxon>
        <taxon>Salinimicrobium</taxon>
    </lineage>
</organism>
<evidence type="ECO:0000256" key="5">
    <source>
        <dbReference type="ARBA" id="ARBA00022777"/>
    </source>
</evidence>
<evidence type="ECO:0000256" key="4">
    <source>
        <dbReference type="ARBA" id="ARBA00022741"/>
    </source>
</evidence>
<dbReference type="Pfam" id="PF13807">
    <property type="entry name" value="GNVR"/>
    <property type="match status" value="1"/>
</dbReference>
<keyword evidence="4" id="KW-0547">Nucleotide-binding</keyword>
<protein>
    <recommendedName>
        <fullName evidence="2">non-specific protein-tyrosine kinase</fullName>
        <ecNumber evidence="2">2.7.10.2</ecNumber>
    </recommendedName>
</protein>
<keyword evidence="7" id="KW-0829">Tyrosine-protein kinase</keyword>
<evidence type="ECO:0000256" key="7">
    <source>
        <dbReference type="ARBA" id="ARBA00023137"/>
    </source>
</evidence>
<evidence type="ECO:0000256" key="1">
    <source>
        <dbReference type="ARBA" id="ARBA00007316"/>
    </source>
</evidence>
<dbReference type="Pfam" id="PF13614">
    <property type="entry name" value="AAA_31"/>
    <property type="match status" value="1"/>
</dbReference>
<keyword evidence="9" id="KW-0812">Transmembrane</keyword>
<dbReference type="Gene3D" id="3.40.50.300">
    <property type="entry name" value="P-loop containing nucleotide triphosphate hydrolases"/>
    <property type="match status" value="1"/>
</dbReference>
<dbReference type="RefSeq" id="WP_380752891.1">
    <property type="nucleotide sequence ID" value="NZ_JBHULT010000010.1"/>
</dbReference>
<name>A0ABW5IYR3_9FLAO</name>
<evidence type="ECO:0000313" key="13">
    <source>
        <dbReference type="Proteomes" id="UP001597468"/>
    </source>
</evidence>
<gene>
    <name evidence="12" type="ORF">ACFSTG_11670</name>
</gene>
<dbReference type="EMBL" id="JBHULT010000010">
    <property type="protein sequence ID" value="MFD2518558.1"/>
    <property type="molecule type" value="Genomic_DNA"/>
</dbReference>
<keyword evidence="6" id="KW-0067">ATP-binding</keyword>
<dbReference type="SUPFAM" id="SSF52540">
    <property type="entry name" value="P-loop containing nucleoside triphosphate hydrolases"/>
    <property type="match status" value="1"/>
</dbReference>
<dbReference type="PANTHER" id="PTHR32309">
    <property type="entry name" value="TYROSINE-PROTEIN KINASE"/>
    <property type="match status" value="1"/>
</dbReference>
<proteinExistence type="inferred from homology"/>
<comment type="caution">
    <text evidence="12">The sequence shown here is derived from an EMBL/GenBank/DDBJ whole genome shotgun (WGS) entry which is preliminary data.</text>
</comment>
<comment type="similarity">
    <text evidence="1">Belongs to the CpsD/CapB family.</text>
</comment>
<evidence type="ECO:0000259" key="11">
    <source>
        <dbReference type="Pfam" id="PF13807"/>
    </source>
</evidence>
<dbReference type="EC" id="2.7.10.2" evidence="2"/>
<reference evidence="13" key="1">
    <citation type="journal article" date="2019" name="Int. J. Syst. Evol. Microbiol.">
        <title>The Global Catalogue of Microorganisms (GCM) 10K type strain sequencing project: providing services to taxonomists for standard genome sequencing and annotation.</title>
        <authorList>
            <consortium name="The Broad Institute Genomics Platform"/>
            <consortium name="The Broad Institute Genome Sequencing Center for Infectious Disease"/>
            <person name="Wu L."/>
            <person name="Ma J."/>
        </authorList>
    </citation>
    <scope>NUCLEOTIDE SEQUENCE [LARGE SCALE GENOMIC DNA]</scope>
    <source>
        <strain evidence="13">KCTC 42585</strain>
    </source>
</reference>
<accession>A0ABW5IYR3</accession>
<dbReference type="InterPro" id="IPR032807">
    <property type="entry name" value="GNVR"/>
</dbReference>
<dbReference type="Proteomes" id="UP001597468">
    <property type="component" value="Unassembled WGS sequence"/>
</dbReference>
<evidence type="ECO:0000256" key="3">
    <source>
        <dbReference type="ARBA" id="ARBA00022679"/>
    </source>
</evidence>
<feature type="domain" description="Tyrosine-protein kinase G-rich" evidence="11">
    <location>
        <begin position="441"/>
        <end position="510"/>
    </location>
</feature>
<evidence type="ECO:0000313" key="12">
    <source>
        <dbReference type="EMBL" id="MFD2518558.1"/>
    </source>
</evidence>
<keyword evidence="9" id="KW-1133">Transmembrane helix</keyword>
<evidence type="ECO:0000259" key="10">
    <source>
        <dbReference type="Pfam" id="PF13614"/>
    </source>
</evidence>
<dbReference type="InterPro" id="IPR050445">
    <property type="entry name" value="Bact_polysacc_biosynth/exp"/>
</dbReference>
<dbReference type="CDD" id="cd05387">
    <property type="entry name" value="BY-kinase"/>
    <property type="match status" value="1"/>
</dbReference>
<keyword evidence="13" id="KW-1185">Reference proteome</keyword>